<comment type="subcellular location">
    <subcellularLocation>
        <location evidence="3">Cytoplasm</location>
    </subcellularLocation>
</comment>
<dbReference type="Gene3D" id="3.30.450.40">
    <property type="match status" value="1"/>
</dbReference>
<evidence type="ECO:0000256" key="6">
    <source>
        <dbReference type="ARBA" id="ARBA00022485"/>
    </source>
</evidence>
<comment type="catalytic activity">
    <reaction evidence="1">
        <text>ATP + protein L-histidine = ADP + protein N-phospho-L-histidine.</text>
        <dbReference type="EC" id="2.7.13.3"/>
    </reaction>
</comment>
<evidence type="ECO:0000256" key="14">
    <source>
        <dbReference type="ARBA" id="ARBA00024827"/>
    </source>
</evidence>
<keyword evidence="9" id="KW-0479">Metal-binding</keyword>
<dbReference type="GO" id="GO:0005737">
    <property type="term" value="C:cytoplasm"/>
    <property type="evidence" value="ECO:0007669"/>
    <property type="project" value="UniProtKB-SubCell"/>
</dbReference>
<dbReference type="GO" id="GO:0046872">
    <property type="term" value="F:metal ion binding"/>
    <property type="evidence" value="ECO:0007669"/>
    <property type="project" value="UniProtKB-KW"/>
</dbReference>
<dbReference type="InterPro" id="IPR003594">
    <property type="entry name" value="HATPase_dom"/>
</dbReference>
<keyword evidence="6" id="KW-0004">4Fe-4S</keyword>
<dbReference type="InterPro" id="IPR004358">
    <property type="entry name" value="Sig_transdc_His_kin-like_C"/>
</dbReference>
<keyword evidence="16" id="KW-0472">Membrane</keyword>
<dbReference type="Pfam" id="PF13185">
    <property type="entry name" value="GAF_2"/>
    <property type="match status" value="1"/>
</dbReference>
<dbReference type="GO" id="GO:0016020">
    <property type="term" value="C:membrane"/>
    <property type="evidence" value="ECO:0007669"/>
    <property type="project" value="InterPro"/>
</dbReference>
<evidence type="ECO:0000256" key="8">
    <source>
        <dbReference type="ARBA" id="ARBA00022679"/>
    </source>
</evidence>
<evidence type="ECO:0000256" key="4">
    <source>
        <dbReference type="ARBA" id="ARBA00012438"/>
    </source>
</evidence>
<keyword evidence="12" id="KW-0902">Two-component regulatory system</keyword>
<sequence>MPINRSSIPPFVYYSIACLATVVIFVIDLVLPLGVVDGSLYAVLSLIGLLALDKKLILVGAILGTVLTVIGYFFSPEGGEIWKVLINRGISIFTVWMMALLCLKKFNASMDLKRIHMNQDDLITERTRSLNEAKLDLEKKNHYLELHKQIAEKVNEEIEIEDILKFCLYKISELSNAQVGHLYLAEDRYSSRLLPEKIWYMEDEEEYKDFRELTEHHIFESGIGLPGLVHESRKPVWIEQVSKDINFPRAHHQDSLSIKSCFAFPIFIGDKITGVMEFFFSRPTNSDSDLLELMHQIGVQIGRALERCFSAEDMETILISLRERVKELTCMSEVAKLINRSSSMDDILSSIESLLIPAWQYPELTRVRITFDGKIYGSECLPPSDCMMSTPIAVEDKVRGMIEVCYIEKPSVPDDQVFLVEENSMLVWLGQALGSAASRFTGALELADSNVKLRNLYNQLENVREEERTRIAREIHDELGQALTISKLDLSWLKQKNLGSSNGTKDIEDKINYMMTHIDRTIEELNRITSELRPHVLNVMGLFETLKLETEKFVNATGVKCDLHISDQVPTLHPDLSTLIYRVYQETLTNIVKHSRAKHVDVQFVKNGSSLTLTVKDDGKGIEPSRMYNSNSFGLTGMRERVMEWGGEFSISGTPGEGTQVYISVPLLNT</sequence>
<dbReference type="Pfam" id="PF02518">
    <property type="entry name" value="HATPase_c"/>
    <property type="match status" value="1"/>
</dbReference>
<dbReference type="InterPro" id="IPR029016">
    <property type="entry name" value="GAF-like_dom_sf"/>
</dbReference>
<dbReference type="InterPro" id="IPR050482">
    <property type="entry name" value="Sensor_HK_TwoCompSys"/>
</dbReference>
<feature type="transmembrane region" description="Helical" evidence="16">
    <location>
        <begin position="12"/>
        <end position="44"/>
    </location>
</feature>
<evidence type="ECO:0000256" key="12">
    <source>
        <dbReference type="ARBA" id="ARBA00023012"/>
    </source>
</evidence>
<dbReference type="Gene3D" id="3.30.565.10">
    <property type="entry name" value="Histidine kinase-like ATPase, C-terminal domain"/>
    <property type="match status" value="1"/>
</dbReference>
<comment type="function">
    <text evidence="14">Member of the two-component regulatory system NreB/NreC involved in the control of dissimilatory nitrate/nitrite reduction in response to oxygen. NreB functions as a direct oxygen sensor histidine kinase which is autophosphorylated, in the absence of oxygen, probably at the conserved histidine residue, and transfers its phosphate group probably to a conserved aspartate residue of NreC. NreB/NreC activates the expression of the nitrate (narGHJI) and nitrite (nir) reductase operons, as well as the putative nitrate transporter gene narT.</text>
</comment>
<evidence type="ECO:0000259" key="17">
    <source>
        <dbReference type="PROSITE" id="PS50109"/>
    </source>
</evidence>
<evidence type="ECO:0000256" key="10">
    <source>
        <dbReference type="ARBA" id="ARBA00022777"/>
    </source>
</evidence>
<dbReference type="SUPFAM" id="SSF55781">
    <property type="entry name" value="GAF domain-like"/>
    <property type="match status" value="1"/>
</dbReference>
<dbReference type="SMART" id="SM00065">
    <property type="entry name" value="GAF"/>
    <property type="match status" value="1"/>
</dbReference>
<dbReference type="KEGG" id="nva:G3M78_11795"/>
<evidence type="ECO:0000256" key="16">
    <source>
        <dbReference type="SAM" id="Phobius"/>
    </source>
</evidence>
<dbReference type="PANTHER" id="PTHR24421">
    <property type="entry name" value="NITRATE/NITRITE SENSOR PROTEIN NARX-RELATED"/>
    <property type="match status" value="1"/>
</dbReference>
<evidence type="ECO:0000256" key="2">
    <source>
        <dbReference type="ARBA" id="ARBA00001966"/>
    </source>
</evidence>
<dbReference type="InterPro" id="IPR005467">
    <property type="entry name" value="His_kinase_dom"/>
</dbReference>
<keyword evidence="7" id="KW-0963">Cytoplasm</keyword>
<comment type="cofactor">
    <cofactor evidence="2">
        <name>[4Fe-4S] cluster</name>
        <dbReference type="ChEBI" id="CHEBI:49883"/>
    </cofactor>
</comment>
<dbReference type="Pfam" id="PF07730">
    <property type="entry name" value="HisKA_3"/>
    <property type="match status" value="1"/>
</dbReference>
<organism evidence="18 19">
    <name type="scientific">Candidatus Nitrohelix vancouverensis</name>
    <dbReference type="NCBI Taxonomy" id="2705534"/>
    <lineage>
        <taxon>Bacteria</taxon>
        <taxon>Pseudomonadati</taxon>
        <taxon>Nitrospinota/Tectimicrobiota group</taxon>
        <taxon>Nitrospinota</taxon>
        <taxon>Nitrospinia</taxon>
        <taxon>Nitrospinales</taxon>
        <taxon>Nitrospinaceae</taxon>
        <taxon>Candidatus Nitrohelix</taxon>
    </lineage>
</organism>
<proteinExistence type="predicted"/>
<reference evidence="19" key="1">
    <citation type="submission" date="2020-02" db="EMBL/GenBank/DDBJ databases">
        <title>Genomic and physiological characterization of two novel Nitrospinaceae genera.</title>
        <authorList>
            <person name="Mueller A.J."/>
            <person name="Jung M.-Y."/>
            <person name="Strachan C.R."/>
            <person name="Herbold C.W."/>
            <person name="Kirkegaard R.H."/>
            <person name="Daims H."/>
        </authorList>
    </citation>
    <scope>NUCLEOTIDE SEQUENCE [LARGE SCALE GENOMIC DNA]</scope>
</reference>
<dbReference type="EMBL" id="CP048620">
    <property type="protein sequence ID" value="QPJ66040.1"/>
    <property type="molecule type" value="Genomic_DNA"/>
</dbReference>
<evidence type="ECO:0000256" key="7">
    <source>
        <dbReference type="ARBA" id="ARBA00022490"/>
    </source>
</evidence>
<dbReference type="GO" id="GO:0046983">
    <property type="term" value="F:protein dimerization activity"/>
    <property type="evidence" value="ECO:0007669"/>
    <property type="project" value="InterPro"/>
</dbReference>
<keyword evidence="10" id="KW-0418">Kinase</keyword>
<feature type="transmembrane region" description="Helical" evidence="16">
    <location>
        <begin position="56"/>
        <end position="75"/>
    </location>
</feature>
<dbReference type="CDD" id="cd16917">
    <property type="entry name" value="HATPase_UhpB-NarQ-NarX-like"/>
    <property type="match status" value="1"/>
</dbReference>
<keyword evidence="16" id="KW-0812">Transmembrane</keyword>
<evidence type="ECO:0000256" key="15">
    <source>
        <dbReference type="ARBA" id="ARBA00030800"/>
    </source>
</evidence>
<dbReference type="AlphaFoldDB" id="A0A7T0C3Z3"/>
<accession>A0A7T0C3Z3</accession>
<evidence type="ECO:0000256" key="9">
    <source>
        <dbReference type="ARBA" id="ARBA00022723"/>
    </source>
</evidence>
<name>A0A7T0C3Z3_9BACT</name>
<keyword evidence="13" id="KW-0411">Iron-sulfur</keyword>
<dbReference type="GO" id="GO:0000155">
    <property type="term" value="F:phosphorelay sensor kinase activity"/>
    <property type="evidence" value="ECO:0007669"/>
    <property type="project" value="InterPro"/>
</dbReference>
<dbReference type="Proteomes" id="UP000594464">
    <property type="component" value="Chromosome"/>
</dbReference>
<dbReference type="InterPro" id="IPR036890">
    <property type="entry name" value="HATPase_C_sf"/>
</dbReference>
<dbReference type="PROSITE" id="PS50109">
    <property type="entry name" value="HIS_KIN"/>
    <property type="match status" value="1"/>
</dbReference>
<evidence type="ECO:0000256" key="3">
    <source>
        <dbReference type="ARBA" id="ARBA00004496"/>
    </source>
</evidence>
<dbReference type="GO" id="GO:0051539">
    <property type="term" value="F:4 iron, 4 sulfur cluster binding"/>
    <property type="evidence" value="ECO:0007669"/>
    <property type="project" value="UniProtKB-KW"/>
</dbReference>
<evidence type="ECO:0000256" key="1">
    <source>
        <dbReference type="ARBA" id="ARBA00000085"/>
    </source>
</evidence>
<dbReference type="PRINTS" id="PR00344">
    <property type="entry name" value="BCTRLSENSOR"/>
</dbReference>
<keyword evidence="11" id="KW-0408">Iron</keyword>
<dbReference type="InterPro" id="IPR011712">
    <property type="entry name" value="Sig_transdc_His_kin_sub3_dim/P"/>
</dbReference>
<gene>
    <name evidence="18" type="ORF">G3M78_11795</name>
</gene>
<dbReference type="SMART" id="SM00387">
    <property type="entry name" value="HATPase_c"/>
    <property type="match status" value="1"/>
</dbReference>
<feature type="domain" description="Histidine kinase" evidence="17">
    <location>
        <begin position="470"/>
        <end position="669"/>
    </location>
</feature>
<evidence type="ECO:0000313" key="19">
    <source>
        <dbReference type="Proteomes" id="UP000594464"/>
    </source>
</evidence>
<evidence type="ECO:0000256" key="5">
    <source>
        <dbReference type="ARBA" id="ARBA00017322"/>
    </source>
</evidence>
<protein>
    <recommendedName>
        <fullName evidence="5">Oxygen sensor histidine kinase NreB</fullName>
        <ecNumber evidence="4">2.7.13.3</ecNumber>
    </recommendedName>
    <alternativeName>
        <fullName evidence="15">Nitrogen regulation protein B</fullName>
    </alternativeName>
</protein>
<keyword evidence="8" id="KW-0808">Transferase</keyword>
<dbReference type="SUPFAM" id="SSF55874">
    <property type="entry name" value="ATPase domain of HSP90 chaperone/DNA topoisomerase II/histidine kinase"/>
    <property type="match status" value="1"/>
</dbReference>
<evidence type="ECO:0000256" key="11">
    <source>
        <dbReference type="ARBA" id="ARBA00023004"/>
    </source>
</evidence>
<evidence type="ECO:0000313" key="18">
    <source>
        <dbReference type="EMBL" id="QPJ66040.1"/>
    </source>
</evidence>
<dbReference type="InterPro" id="IPR003018">
    <property type="entry name" value="GAF"/>
</dbReference>
<evidence type="ECO:0000256" key="13">
    <source>
        <dbReference type="ARBA" id="ARBA00023014"/>
    </source>
</evidence>
<dbReference type="EC" id="2.7.13.3" evidence="4"/>
<feature type="transmembrane region" description="Helical" evidence="16">
    <location>
        <begin position="81"/>
        <end position="103"/>
    </location>
</feature>
<keyword evidence="16" id="KW-1133">Transmembrane helix</keyword>
<dbReference type="Gene3D" id="1.20.5.1930">
    <property type="match status" value="1"/>
</dbReference>
<dbReference type="PANTHER" id="PTHR24421:SF59">
    <property type="entry name" value="OXYGEN SENSOR HISTIDINE KINASE NREB"/>
    <property type="match status" value="1"/>
</dbReference>